<dbReference type="CDD" id="cd03219">
    <property type="entry name" value="ABC_Mj1267_LivG_branched"/>
    <property type="match status" value="1"/>
</dbReference>
<dbReference type="InterPro" id="IPR003593">
    <property type="entry name" value="AAA+_ATPase"/>
</dbReference>
<dbReference type="InterPro" id="IPR032823">
    <property type="entry name" value="BCA_ABC_TP_C"/>
</dbReference>
<feature type="domain" description="ABC transporter" evidence="6">
    <location>
        <begin position="4"/>
        <end position="245"/>
    </location>
</feature>
<dbReference type="PANTHER" id="PTHR45772">
    <property type="entry name" value="CONSERVED COMPONENT OF ABC TRANSPORTER FOR NATURAL AMINO ACIDS-RELATED"/>
    <property type="match status" value="1"/>
</dbReference>
<protein>
    <submittedName>
        <fullName evidence="7">Branched-chain amino acid ABC transporter substrate-binding protein</fullName>
    </submittedName>
</protein>
<keyword evidence="4" id="KW-0067">ATP-binding</keyword>
<gene>
    <name evidence="7" type="ORF">AFM18_24910</name>
</gene>
<dbReference type="InterPro" id="IPR051120">
    <property type="entry name" value="ABC_AA/LPS_Transport"/>
</dbReference>
<organism evidence="7 8">
    <name type="scientific">Achromobacter spanius</name>
    <dbReference type="NCBI Taxonomy" id="217203"/>
    <lineage>
        <taxon>Bacteria</taxon>
        <taxon>Pseudomonadati</taxon>
        <taxon>Pseudomonadota</taxon>
        <taxon>Betaproteobacteria</taxon>
        <taxon>Burkholderiales</taxon>
        <taxon>Alcaligenaceae</taxon>
        <taxon>Achromobacter</taxon>
    </lineage>
</organism>
<dbReference type="GO" id="GO:0016887">
    <property type="term" value="F:ATP hydrolysis activity"/>
    <property type="evidence" value="ECO:0007669"/>
    <property type="project" value="InterPro"/>
</dbReference>
<dbReference type="SMART" id="SM00382">
    <property type="entry name" value="AAA"/>
    <property type="match status" value="1"/>
</dbReference>
<evidence type="ECO:0000256" key="4">
    <source>
        <dbReference type="ARBA" id="ARBA00022840"/>
    </source>
</evidence>
<feature type="region of interest" description="Disordered" evidence="5">
    <location>
        <begin position="245"/>
        <end position="268"/>
    </location>
</feature>
<evidence type="ECO:0000256" key="1">
    <source>
        <dbReference type="ARBA" id="ARBA00022448"/>
    </source>
</evidence>
<keyword evidence="3" id="KW-0547">Nucleotide-binding</keyword>
<dbReference type="GO" id="GO:0005886">
    <property type="term" value="C:plasma membrane"/>
    <property type="evidence" value="ECO:0007669"/>
    <property type="project" value="TreeGrafter"/>
</dbReference>
<dbReference type="EMBL" id="LGVG01000046">
    <property type="protein sequence ID" value="KNE24567.1"/>
    <property type="molecule type" value="Genomic_DNA"/>
</dbReference>
<keyword evidence="2" id="KW-0472">Membrane</keyword>
<keyword evidence="1" id="KW-0813">Transport</keyword>
<evidence type="ECO:0000256" key="2">
    <source>
        <dbReference type="ARBA" id="ARBA00022475"/>
    </source>
</evidence>
<name>A0AAW3HYB3_9BURK</name>
<evidence type="ECO:0000259" key="6">
    <source>
        <dbReference type="PROSITE" id="PS50893"/>
    </source>
</evidence>
<dbReference type="Proteomes" id="UP000037511">
    <property type="component" value="Unassembled WGS sequence"/>
</dbReference>
<reference evidence="7 8" key="1">
    <citation type="submission" date="2015-07" db="EMBL/GenBank/DDBJ databases">
        <title>Draft genome of Achromobacter spanius.</title>
        <authorList>
            <person name="Wang X."/>
        </authorList>
    </citation>
    <scope>NUCLEOTIDE SEQUENCE [LARGE SCALE GENOMIC DNA]</scope>
    <source>
        <strain evidence="7 8">CGMCC9173</strain>
    </source>
</reference>
<keyword evidence="2" id="KW-1003">Cell membrane</keyword>
<dbReference type="SUPFAM" id="SSF52540">
    <property type="entry name" value="P-loop containing nucleoside triphosphate hydrolases"/>
    <property type="match status" value="1"/>
</dbReference>
<dbReference type="PROSITE" id="PS50893">
    <property type="entry name" value="ABC_TRANSPORTER_2"/>
    <property type="match status" value="1"/>
</dbReference>
<dbReference type="PANTHER" id="PTHR45772:SF2">
    <property type="entry name" value="ABC TRANSPORTER ATP-BINDING PROTEIN"/>
    <property type="match status" value="1"/>
</dbReference>
<evidence type="ECO:0000313" key="7">
    <source>
        <dbReference type="EMBL" id="KNE24567.1"/>
    </source>
</evidence>
<evidence type="ECO:0000256" key="5">
    <source>
        <dbReference type="SAM" id="MobiDB-lite"/>
    </source>
</evidence>
<dbReference type="RefSeq" id="WP_050449576.1">
    <property type="nucleotide sequence ID" value="NZ_LGVG01000046.1"/>
</dbReference>
<feature type="compositionally biased region" description="Basic and acidic residues" evidence="5">
    <location>
        <begin position="256"/>
        <end position="268"/>
    </location>
</feature>
<accession>A0AAW3HYB3</accession>
<dbReference type="InterPro" id="IPR003439">
    <property type="entry name" value="ABC_transporter-like_ATP-bd"/>
</dbReference>
<dbReference type="Gene3D" id="3.40.50.300">
    <property type="entry name" value="P-loop containing nucleotide triphosphate hydrolases"/>
    <property type="match status" value="1"/>
</dbReference>
<dbReference type="InterPro" id="IPR027417">
    <property type="entry name" value="P-loop_NTPase"/>
</dbReference>
<dbReference type="Pfam" id="PF12399">
    <property type="entry name" value="BCA_ABC_TP_C"/>
    <property type="match status" value="1"/>
</dbReference>
<evidence type="ECO:0000313" key="8">
    <source>
        <dbReference type="Proteomes" id="UP000037511"/>
    </source>
</evidence>
<sequence>MTALRVENLVKRYGGLTVTDDLSLDVHAGELHAVIGPNGAGKTTLIGQLSGELRPDSGRVLLNGRDITRMPVNTRVRHGLARSYQITSVFKPFTALENVVMAVQARRGHSFRFWAPVLATAALTDPAQDALALTGLSARANTPAGELAHGELRQLELAMVLACQPSLLLLDEPMAGMSQHESEAMTRLLLQLRGRYTILLVEHDMQAVFALSDRITVLVYGSALACGTADQIRNNPQVRECYLGSERASARGKQGPVDRGEAKQGEAA</sequence>
<comment type="caution">
    <text evidence="7">The sequence shown here is derived from an EMBL/GenBank/DDBJ whole genome shotgun (WGS) entry which is preliminary data.</text>
</comment>
<evidence type="ECO:0000256" key="3">
    <source>
        <dbReference type="ARBA" id="ARBA00022741"/>
    </source>
</evidence>
<dbReference type="AlphaFoldDB" id="A0AAW3HYB3"/>
<dbReference type="Pfam" id="PF00005">
    <property type="entry name" value="ABC_tran"/>
    <property type="match status" value="1"/>
</dbReference>
<proteinExistence type="predicted"/>
<dbReference type="GO" id="GO:0005524">
    <property type="term" value="F:ATP binding"/>
    <property type="evidence" value="ECO:0007669"/>
    <property type="project" value="UniProtKB-KW"/>
</dbReference>